<dbReference type="CDD" id="cd09537">
    <property type="entry name" value="SAM_CP2-like"/>
    <property type="match status" value="1"/>
</dbReference>
<dbReference type="OrthoDB" id="9996779at2759"/>
<dbReference type="InterPro" id="IPR007604">
    <property type="entry name" value="CP2"/>
</dbReference>
<evidence type="ECO:0000256" key="6">
    <source>
        <dbReference type="ARBA" id="ARBA00023242"/>
    </source>
</evidence>
<dbReference type="eggNOG" id="KOG4091">
    <property type="taxonomic scope" value="Eukaryota"/>
</dbReference>
<keyword evidence="12" id="KW-1185">Reference proteome</keyword>
<evidence type="ECO:0000313" key="10">
    <source>
        <dbReference type="EMBL" id="EEB12809.1"/>
    </source>
</evidence>
<dbReference type="GO" id="GO:0005634">
    <property type="term" value="C:nucleus"/>
    <property type="evidence" value="ECO:0007669"/>
    <property type="project" value="UniProtKB-SubCell"/>
</dbReference>
<dbReference type="GO" id="GO:0001228">
    <property type="term" value="F:DNA-binding transcription activator activity, RNA polymerase II-specific"/>
    <property type="evidence" value="ECO:0007669"/>
    <property type="project" value="TreeGrafter"/>
</dbReference>
<proteinExistence type="inferred from homology"/>
<sequence length="853" mass="96887">MLLPRTEAGSSKMPSWHVDVMEDMTADLDGSLSNLGAELSTGSYNMSEALLSLPSLTVFKQEALSPPQENLTNLNHSHSQQNYEESQDHATTLHRLLQQQNNYNNNNNMKRNNFTCLNKLQETNEKKNEDCRFQYVLAAATSIATKVSEETITYLNQGQSYEIKLKKVGELSNFRGKILKPKMAAYLFLHYFGSHDDKFDESDIYDVLSSGYDCFKEAYFYIREWIVGDDIDTKELAEITQSFALKVLIFTYQAVSWVIQYTCAVLIYIFTNADTMIEAVEYIHPNKDGTIFKTITSLIVYEKPLCFDYNPLHWIVKFFKVLTFNPLFKGNVIAEPENSFFSVDKLLIIGIIVFLALRSYFPNIKKLSIKMFRKLKRNPYYPHYKKHTKGGGHVKNHIDVPNDHFALNLSFNSNLQSINNPPLTNCNNLTVTSNASLCKLVSNILSSSKLVESNALESIIRICFHERRLQYMEKEQIFAWQASRPGERIVELDVPLSYGLFDVEQDPTMLNTLSFLWDPTKEVGAYIKVNCISTEFTPKKHGGEKGVPFRIQVETFIEGESMRLHAAACQIKLKGADRKHKQDREKILKRPLSEQDKYQPSYECTVLNDLLPEAVFSSSNSSSPPTSEIVVVSPRHNSSPYHSSSIDLSESNMILHNQIRSQIVSNSTFAVKSDRVISPETINDNKSRSPSISQSSDISSSPQVIKLTPESNCQQTSQWLRKNSFGSHVTTFSNFTGADILRLTRDDLIQICGLADGIRLLYALHSKAIVRLTLYICTPTSSIYYAVYLDQIGKAEMIKKLGTLLGIHHNQIHDMFLLGPNEIKVLITDEVVGNIKDESMFSIEVFKGKKKIF</sequence>
<dbReference type="KEGG" id="phu:Phum_PHUM207480"/>
<dbReference type="EMBL" id="AAZO01002400">
    <property type="status" value="NOT_ANNOTATED_CDS"/>
    <property type="molecule type" value="Genomic_DNA"/>
</dbReference>
<dbReference type="EMBL" id="DS235169">
    <property type="protein sequence ID" value="EEB12809.1"/>
    <property type="molecule type" value="Genomic_DNA"/>
</dbReference>
<dbReference type="GeneID" id="8237351"/>
<feature type="domain" description="Grh/CP2 DB" evidence="9">
    <location>
        <begin position="129"/>
        <end position="180"/>
    </location>
</feature>
<dbReference type="PROSITE" id="PS51968">
    <property type="entry name" value="GRH_CP2_DB"/>
    <property type="match status" value="2"/>
</dbReference>
<dbReference type="Gene3D" id="1.10.150.50">
    <property type="entry name" value="Transcription Factor, Ets-1"/>
    <property type="match status" value="1"/>
</dbReference>
<accession>E0VHF3</accession>
<evidence type="ECO:0000256" key="8">
    <source>
        <dbReference type="SAM" id="MobiDB-lite"/>
    </source>
</evidence>
<reference evidence="10" key="2">
    <citation type="submission" date="2007-04" db="EMBL/GenBank/DDBJ databases">
        <title>The genome of the human body louse.</title>
        <authorList>
            <consortium name="The Human Body Louse Genome Consortium"/>
            <person name="Kirkness E."/>
            <person name="Walenz B."/>
            <person name="Hass B."/>
            <person name="Bruggner R."/>
            <person name="Strausberg R."/>
        </authorList>
    </citation>
    <scope>NUCLEOTIDE SEQUENCE</scope>
    <source>
        <strain evidence="10">USDA</strain>
    </source>
</reference>
<dbReference type="InterPro" id="IPR041418">
    <property type="entry name" value="SAM_3"/>
</dbReference>
<dbReference type="InterPro" id="IPR040167">
    <property type="entry name" value="TF_CP2-like"/>
</dbReference>
<evidence type="ECO:0000256" key="5">
    <source>
        <dbReference type="ARBA" id="ARBA00023163"/>
    </source>
</evidence>
<keyword evidence="6 7" id="KW-0539">Nucleus</keyword>
<dbReference type="CTD" id="8237351"/>
<dbReference type="InterPro" id="IPR013761">
    <property type="entry name" value="SAM/pointed_sf"/>
</dbReference>
<dbReference type="STRING" id="121224.E0VHF3"/>
<feature type="compositionally biased region" description="Low complexity" evidence="8">
    <location>
        <begin position="617"/>
        <end position="627"/>
    </location>
</feature>
<comment type="subcellular location">
    <subcellularLocation>
        <location evidence="1 7">Nucleus</location>
    </subcellularLocation>
</comment>
<evidence type="ECO:0000256" key="1">
    <source>
        <dbReference type="ARBA" id="ARBA00004123"/>
    </source>
</evidence>
<reference evidence="10" key="1">
    <citation type="submission" date="2007-04" db="EMBL/GenBank/DDBJ databases">
        <title>Annotation of Pediculus humanus corporis strain USDA.</title>
        <authorList>
            <person name="Kirkness E."/>
            <person name="Hannick L."/>
            <person name="Hass B."/>
            <person name="Bruggner R."/>
            <person name="Lawson D."/>
            <person name="Bidwell S."/>
            <person name="Joardar V."/>
            <person name="Caler E."/>
            <person name="Walenz B."/>
            <person name="Inman J."/>
            <person name="Schobel S."/>
            <person name="Galinsky K."/>
            <person name="Amedeo P."/>
            <person name="Strausberg R."/>
        </authorList>
    </citation>
    <scope>NUCLEOTIDE SEQUENCE</scope>
    <source>
        <strain evidence="10">USDA</strain>
    </source>
</reference>
<dbReference type="GO" id="GO:0000978">
    <property type="term" value="F:RNA polymerase II cis-regulatory region sequence-specific DNA binding"/>
    <property type="evidence" value="ECO:0007669"/>
    <property type="project" value="TreeGrafter"/>
</dbReference>
<keyword evidence="5" id="KW-0804">Transcription</keyword>
<dbReference type="Pfam" id="PF04516">
    <property type="entry name" value="CP2"/>
    <property type="match status" value="2"/>
</dbReference>
<evidence type="ECO:0000259" key="9">
    <source>
        <dbReference type="PROSITE" id="PS51968"/>
    </source>
</evidence>
<dbReference type="EnsemblMetazoa" id="PHUM207480-RA">
    <property type="protein sequence ID" value="PHUM207480-PA"/>
    <property type="gene ID" value="PHUM207480"/>
</dbReference>
<feature type="region of interest" description="Disordered" evidence="8">
    <location>
        <begin position="617"/>
        <end position="636"/>
    </location>
</feature>
<dbReference type="InParanoid" id="E0VHF3"/>
<gene>
    <name evidence="11" type="primary">8237351</name>
    <name evidence="10" type="ORF">Phum_PHUM207480</name>
</gene>
<dbReference type="RefSeq" id="XP_002425547.1">
    <property type="nucleotide sequence ID" value="XM_002425502.1"/>
</dbReference>
<reference evidence="11" key="3">
    <citation type="submission" date="2021-02" db="UniProtKB">
        <authorList>
            <consortium name="EnsemblMetazoa"/>
        </authorList>
    </citation>
    <scope>IDENTIFICATION</scope>
    <source>
        <strain evidence="11">USDA</strain>
    </source>
</reference>
<dbReference type="EMBL" id="AAZO01002401">
    <property type="status" value="NOT_ANNOTATED_CDS"/>
    <property type="molecule type" value="Genomic_DNA"/>
</dbReference>
<evidence type="ECO:0000256" key="2">
    <source>
        <dbReference type="ARBA" id="ARBA00010852"/>
    </source>
</evidence>
<evidence type="ECO:0000256" key="3">
    <source>
        <dbReference type="ARBA" id="ARBA00023015"/>
    </source>
</evidence>
<evidence type="ECO:0000313" key="11">
    <source>
        <dbReference type="EnsemblMetazoa" id="PHUM207480-PA"/>
    </source>
</evidence>
<name>E0VHF3_PEDHC</name>
<dbReference type="InterPro" id="IPR057520">
    <property type="entry name" value="GRHL1/CP2_C"/>
</dbReference>
<keyword evidence="4 7" id="KW-0238">DNA-binding</keyword>
<dbReference type="Pfam" id="PF18016">
    <property type="entry name" value="SAM_3"/>
    <property type="match status" value="1"/>
</dbReference>
<dbReference type="SUPFAM" id="SSF47769">
    <property type="entry name" value="SAM/Pointed domain"/>
    <property type="match status" value="1"/>
</dbReference>
<dbReference type="Pfam" id="PF25416">
    <property type="entry name" value="GRHL1_C"/>
    <property type="match status" value="1"/>
</dbReference>
<feature type="domain" description="Grh/CP2 DB" evidence="9">
    <location>
        <begin position="399"/>
        <end position="633"/>
    </location>
</feature>
<dbReference type="HOGENOM" id="CLU_015127_2_0_1"/>
<evidence type="ECO:0000256" key="4">
    <source>
        <dbReference type="ARBA" id="ARBA00023125"/>
    </source>
</evidence>
<protein>
    <submittedName>
        <fullName evidence="10 11">Transcription factor CP2, putative</fullName>
    </submittedName>
</protein>
<keyword evidence="3" id="KW-0805">Transcription regulation</keyword>
<dbReference type="VEuPathDB" id="VectorBase:PHUM207480"/>
<feature type="region of interest" description="Disordered" evidence="8">
    <location>
        <begin position="680"/>
        <end position="704"/>
    </location>
</feature>
<dbReference type="Proteomes" id="UP000009046">
    <property type="component" value="Unassembled WGS sequence"/>
</dbReference>
<evidence type="ECO:0000256" key="7">
    <source>
        <dbReference type="PROSITE-ProRule" id="PRU01313"/>
    </source>
</evidence>
<comment type="similarity">
    <text evidence="2">Belongs to the grh/CP2 family. CP2 subfamily.</text>
</comment>
<dbReference type="AlphaFoldDB" id="E0VHF3"/>
<feature type="compositionally biased region" description="Low complexity" evidence="8">
    <location>
        <begin position="688"/>
        <end position="703"/>
    </location>
</feature>
<dbReference type="PANTHER" id="PTHR11037:SF21">
    <property type="entry name" value="GEMINI, ISOFORM C"/>
    <property type="match status" value="1"/>
</dbReference>
<evidence type="ECO:0000313" key="12">
    <source>
        <dbReference type="Proteomes" id="UP000009046"/>
    </source>
</evidence>
<organism>
    <name type="scientific">Pediculus humanus subsp. corporis</name>
    <name type="common">Body louse</name>
    <dbReference type="NCBI Taxonomy" id="121224"/>
    <lineage>
        <taxon>Eukaryota</taxon>
        <taxon>Metazoa</taxon>
        <taxon>Ecdysozoa</taxon>
        <taxon>Arthropoda</taxon>
        <taxon>Hexapoda</taxon>
        <taxon>Insecta</taxon>
        <taxon>Pterygota</taxon>
        <taxon>Neoptera</taxon>
        <taxon>Paraneoptera</taxon>
        <taxon>Psocodea</taxon>
        <taxon>Troctomorpha</taxon>
        <taxon>Phthiraptera</taxon>
        <taxon>Anoplura</taxon>
        <taxon>Pediculidae</taxon>
        <taxon>Pediculus</taxon>
    </lineage>
</organism>
<dbReference type="FunCoup" id="E0VHF3">
    <property type="interactions" value="703"/>
</dbReference>
<dbReference type="PANTHER" id="PTHR11037">
    <property type="entry name" value="TRANSCRIPTION FACTOR CP2"/>
    <property type="match status" value="1"/>
</dbReference>